<proteinExistence type="predicted"/>
<reference evidence="2" key="1">
    <citation type="journal article" date="2024" name="IScience">
        <title>Strigolactones Initiate the Formation of Haustorium-like Structures in Castilleja.</title>
        <authorList>
            <person name="Buerger M."/>
            <person name="Peterson D."/>
            <person name="Chory J."/>
        </authorList>
    </citation>
    <scope>NUCLEOTIDE SEQUENCE [LARGE SCALE GENOMIC DNA]</scope>
</reference>
<dbReference type="Proteomes" id="UP001632038">
    <property type="component" value="Unassembled WGS sequence"/>
</dbReference>
<gene>
    <name evidence="1" type="ORF">CASFOL_021324</name>
</gene>
<accession>A0ABD3D006</accession>
<sequence>MAAARWRWAVLRQRVAWGNDDWAWLVAAEFGRVMVATGRGSRRSNGEGRLVGGGVGATPDLLGVMATGCWGSAENGGDVDASWLRRWARGRERCW</sequence>
<keyword evidence="2" id="KW-1185">Reference proteome</keyword>
<evidence type="ECO:0000313" key="1">
    <source>
        <dbReference type="EMBL" id="KAL3634270.1"/>
    </source>
</evidence>
<dbReference type="EMBL" id="JAVIJP010000028">
    <property type="protein sequence ID" value="KAL3634270.1"/>
    <property type="molecule type" value="Genomic_DNA"/>
</dbReference>
<comment type="caution">
    <text evidence="1">The sequence shown here is derived from an EMBL/GenBank/DDBJ whole genome shotgun (WGS) entry which is preliminary data.</text>
</comment>
<dbReference type="AlphaFoldDB" id="A0ABD3D006"/>
<name>A0ABD3D006_9LAMI</name>
<protein>
    <submittedName>
        <fullName evidence="1">Uncharacterized protein</fullName>
    </submittedName>
</protein>
<evidence type="ECO:0000313" key="2">
    <source>
        <dbReference type="Proteomes" id="UP001632038"/>
    </source>
</evidence>
<organism evidence="1 2">
    <name type="scientific">Castilleja foliolosa</name>
    <dbReference type="NCBI Taxonomy" id="1961234"/>
    <lineage>
        <taxon>Eukaryota</taxon>
        <taxon>Viridiplantae</taxon>
        <taxon>Streptophyta</taxon>
        <taxon>Embryophyta</taxon>
        <taxon>Tracheophyta</taxon>
        <taxon>Spermatophyta</taxon>
        <taxon>Magnoliopsida</taxon>
        <taxon>eudicotyledons</taxon>
        <taxon>Gunneridae</taxon>
        <taxon>Pentapetalae</taxon>
        <taxon>asterids</taxon>
        <taxon>lamiids</taxon>
        <taxon>Lamiales</taxon>
        <taxon>Orobanchaceae</taxon>
        <taxon>Pedicularideae</taxon>
        <taxon>Castillejinae</taxon>
        <taxon>Castilleja</taxon>
    </lineage>
</organism>